<sequence>MGCCSSCCRPRRLPYICDLVNKNRVILFSKTRCVDCLEVKRMLNEMGHNYTTVEIDLCDDGTVAKDLTYLTGYKTVPLLFINGVFIGSKYEVAKLKFCGRLQEMIGQNAPRRHNIGPMFDYAKRYNRYF</sequence>
<proteinExistence type="inferred from homology"/>
<dbReference type="InterPro" id="IPR014025">
    <property type="entry name" value="Glutaredoxin_subgr"/>
</dbReference>
<keyword evidence="8" id="KW-1185">Reference proteome</keyword>
<dbReference type="GO" id="GO:0015035">
    <property type="term" value="F:protein-disulfide reductase activity"/>
    <property type="evidence" value="ECO:0007669"/>
    <property type="project" value="TreeGrafter"/>
</dbReference>
<comment type="similarity">
    <text evidence="1">Belongs to the glutaredoxin family.</text>
</comment>
<dbReference type="SUPFAM" id="SSF52833">
    <property type="entry name" value="Thioredoxin-like"/>
    <property type="match status" value="1"/>
</dbReference>
<keyword evidence="3" id="KW-0249">Electron transport</keyword>
<keyword evidence="4" id="KW-1015">Disulfide bond</keyword>
<dbReference type="Pfam" id="PF00462">
    <property type="entry name" value="Glutaredoxin"/>
    <property type="match status" value="1"/>
</dbReference>
<evidence type="ECO:0000256" key="3">
    <source>
        <dbReference type="ARBA" id="ARBA00022982"/>
    </source>
</evidence>
<accession>A0A8I6S9Z2</accession>
<dbReference type="PROSITE" id="PS51354">
    <property type="entry name" value="GLUTAREDOXIN_2"/>
    <property type="match status" value="1"/>
</dbReference>
<reference evidence="7" key="1">
    <citation type="submission" date="2022-01" db="UniProtKB">
        <authorList>
            <consortium name="EnsemblMetazoa"/>
        </authorList>
    </citation>
    <scope>IDENTIFICATION</scope>
</reference>
<dbReference type="Proteomes" id="UP000494040">
    <property type="component" value="Unassembled WGS sequence"/>
</dbReference>
<dbReference type="EnsemblMetazoa" id="XM_014404076.1">
    <property type="protein sequence ID" value="XP_014259562.1"/>
    <property type="gene ID" value="LOC106672552"/>
</dbReference>
<dbReference type="PRINTS" id="PR00160">
    <property type="entry name" value="GLUTAREDOXIN"/>
</dbReference>
<dbReference type="Gene3D" id="3.40.30.10">
    <property type="entry name" value="Glutaredoxin"/>
    <property type="match status" value="1"/>
</dbReference>
<dbReference type="PANTHER" id="PTHR46679:SF1">
    <property type="entry name" value="GLUTAREDOXIN-2, MITOCHONDRIAL"/>
    <property type="match status" value="1"/>
</dbReference>
<dbReference type="PANTHER" id="PTHR46679">
    <property type="match status" value="1"/>
</dbReference>
<dbReference type="KEGG" id="clec:106672552"/>
<organism evidence="7 8">
    <name type="scientific">Cimex lectularius</name>
    <name type="common">Bed bug</name>
    <name type="synonym">Acanthia lectularia</name>
    <dbReference type="NCBI Taxonomy" id="79782"/>
    <lineage>
        <taxon>Eukaryota</taxon>
        <taxon>Metazoa</taxon>
        <taxon>Ecdysozoa</taxon>
        <taxon>Arthropoda</taxon>
        <taxon>Hexapoda</taxon>
        <taxon>Insecta</taxon>
        <taxon>Pterygota</taxon>
        <taxon>Neoptera</taxon>
        <taxon>Paraneoptera</taxon>
        <taxon>Hemiptera</taxon>
        <taxon>Heteroptera</taxon>
        <taxon>Panheteroptera</taxon>
        <taxon>Cimicomorpha</taxon>
        <taxon>Cimicidae</taxon>
        <taxon>Cimex</taxon>
    </lineage>
</organism>
<evidence type="ECO:0000256" key="2">
    <source>
        <dbReference type="ARBA" id="ARBA00022448"/>
    </source>
</evidence>
<dbReference type="InterPro" id="IPR036249">
    <property type="entry name" value="Thioredoxin-like_sf"/>
</dbReference>
<keyword evidence="2" id="KW-0813">Transport</keyword>
<evidence type="ECO:0000259" key="6">
    <source>
        <dbReference type="Pfam" id="PF00462"/>
    </source>
</evidence>
<evidence type="ECO:0000256" key="1">
    <source>
        <dbReference type="ARBA" id="ARBA00007787"/>
    </source>
</evidence>
<name>A0A8I6S9Z2_CIMLE</name>
<protein>
    <recommendedName>
        <fullName evidence="6">Glutaredoxin domain-containing protein</fullName>
    </recommendedName>
</protein>
<dbReference type="OrthoDB" id="418495at2759"/>
<evidence type="ECO:0000256" key="5">
    <source>
        <dbReference type="ARBA" id="ARBA00023284"/>
    </source>
</evidence>
<dbReference type="InterPro" id="IPR002109">
    <property type="entry name" value="Glutaredoxin"/>
</dbReference>
<dbReference type="OMA" id="QIFICGR"/>
<evidence type="ECO:0000313" key="7">
    <source>
        <dbReference type="EnsemblMetazoa" id="XP_014259562.1"/>
    </source>
</evidence>
<dbReference type="AlphaFoldDB" id="A0A8I6S9Z2"/>
<evidence type="ECO:0000256" key="4">
    <source>
        <dbReference type="ARBA" id="ARBA00023157"/>
    </source>
</evidence>
<evidence type="ECO:0000313" key="8">
    <source>
        <dbReference type="Proteomes" id="UP000494040"/>
    </source>
</evidence>
<gene>
    <name evidence="7" type="primary">106672552</name>
</gene>
<dbReference type="GO" id="GO:0005739">
    <property type="term" value="C:mitochondrion"/>
    <property type="evidence" value="ECO:0007669"/>
    <property type="project" value="TreeGrafter"/>
</dbReference>
<feature type="domain" description="Glutaredoxin" evidence="6">
    <location>
        <begin position="25"/>
        <end position="86"/>
    </location>
</feature>
<keyword evidence="5" id="KW-0676">Redox-active center</keyword>